<reference evidence="2 3" key="1">
    <citation type="journal article" date="2018" name="Sci. Rep.">
        <title>Genomic signatures of local adaptation to the degree of environmental predictability in rotifers.</title>
        <authorList>
            <person name="Franch-Gras L."/>
            <person name="Hahn C."/>
            <person name="Garcia-Roger E.M."/>
            <person name="Carmona M.J."/>
            <person name="Serra M."/>
            <person name="Gomez A."/>
        </authorList>
    </citation>
    <scope>NUCLEOTIDE SEQUENCE [LARGE SCALE GENOMIC DNA]</scope>
    <source>
        <strain evidence="2">HYR1</strain>
    </source>
</reference>
<dbReference type="EMBL" id="REGN01005106">
    <property type="protein sequence ID" value="RNA14801.1"/>
    <property type="molecule type" value="Genomic_DNA"/>
</dbReference>
<accession>A0A3M7QUP9</accession>
<evidence type="ECO:0000256" key="1">
    <source>
        <dbReference type="SAM" id="Phobius"/>
    </source>
</evidence>
<keyword evidence="1" id="KW-0812">Transmembrane</keyword>
<gene>
    <name evidence="2" type="ORF">BpHYR1_039245</name>
</gene>
<organism evidence="2 3">
    <name type="scientific">Brachionus plicatilis</name>
    <name type="common">Marine rotifer</name>
    <name type="synonym">Brachionus muelleri</name>
    <dbReference type="NCBI Taxonomy" id="10195"/>
    <lineage>
        <taxon>Eukaryota</taxon>
        <taxon>Metazoa</taxon>
        <taxon>Spiralia</taxon>
        <taxon>Gnathifera</taxon>
        <taxon>Rotifera</taxon>
        <taxon>Eurotatoria</taxon>
        <taxon>Monogononta</taxon>
        <taxon>Pseudotrocha</taxon>
        <taxon>Ploima</taxon>
        <taxon>Brachionidae</taxon>
        <taxon>Brachionus</taxon>
    </lineage>
</organism>
<evidence type="ECO:0000313" key="3">
    <source>
        <dbReference type="Proteomes" id="UP000276133"/>
    </source>
</evidence>
<comment type="caution">
    <text evidence="2">The sequence shown here is derived from an EMBL/GenBank/DDBJ whole genome shotgun (WGS) entry which is preliminary data.</text>
</comment>
<keyword evidence="1" id="KW-1133">Transmembrane helix</keyword>
<proteinExistence type="predicted"/>
<protein>
    <submittedName>
        <fullName evidence="2">Uncharacterized protein</fullName>
    </submittedName>
</protein>
<dbReference type="Proteomes" id="UP000276133">
    <property type="component" value="Unassembled WGS sequence"/>
</dbReference>
<dbReference type="AlphaFoldDB" id="A0A3M7QUP9"/>
<feature type="transmembrane region" description="Helical" evidence="1">
    <location>
        <begin position="36"/>
        <end position="61"/>
    </location>
</feature>
<name>A0A3M7QUP9_BRAPC</name>
<keyword evidence="1" id="KW-0472">Membrane</keyword>
<evidence type="ECO:0000313" key="2">
    <source>
        <dbReference type="EMBL" id="RNA14801.1"/>
    </source>
</evidence>
<sequence>MRIQIKTTSNKDIISSQIGGRYGFSGPHNICYHSPLVILGIIPFSAIMSTIICQCTCVLVATNCIDKSIQRAHVCVTATHSIQQIAYYRNAQGAACIAHRCHIAPSLAVKIKPLNRAQKRPAIMTTYSIQN</sequence>
<keyword evidence="3" id="KW-1185">Reference proteome</keyword>